<gene>
    <name evidence="1" type="ORF">SAMN02745204_02355</name>
</gene>
<protein>
    <submittedName>
        <fullName evidence="1">Uncharacterized protein</fullName>
    </submittedName>
</protein>
<evidence type="ECO:0000313" key="1">
    <source>
        <dbReference type="EMBL" id="SHF37143.1"/>
    </source>
</evidence>
<dbReference type="RefSeq" id="WP_072756701.1">
    <property type="nucleotide sequence ID" value="NZ_FQUK01000075.1"/>
</dbReference>
<organism evidence="1 2">
    <name type="scientific">Thermomonas hydrothermalis</name>
    <dbReference type="NCBI Taxonomy" id="213588"/>
    <lineage>
        <taxon>Bacteria</taxon>
        <taxon>Pseudomonadati</taxon>
        <taxon>Pseudomonadota</taxon>
        <taxon>Gammaproteobacteria</taxon>
        <taxon>Lysobacterales</taxon>
        <taxon>Lysobacteraceae</taxon>
        <taxon>Thermomonas</taxon>
    </lineage>
</organism>
<keyword evidence="2" id="KW-1185">Reference proteome</keyword>
<sequence>MFGLLIGGADQTRPNVMADRAIEFADLMDQSYTICIDPATRLVWLLPPAQVSASDHAVATFTRKADPDWLAEEIAEAIREIAPKRRKRV</sequence>
<dbReference type="STRING" id="213588.SAMN02745204_02355"/>
<dbReference type="EMBL" id="FQUK01000075">
    <property type="protein sequence ID" value="SHF37143.1"/>
    <property type="molecule type" value="Genomic_DNA"/>
</dbReference>
<name>A0A1M5B3S3_9GAMM</name>
<accession>A0A1M5B3S3</accession>
<dbReference type="AlphaFoldDB" id="A0A1M5B3S3"/>
<evidence type="ECO:0000313" key="2">
    <source>
        <dbReference type="Proteomes" id="UP000242857"/>
    </source>
</evidence>
<dbReference type="Proteomes" id="UP000242857">
    <property type="component" value="Unassembled WGS sequence"/>
</dbReference>
<reference evidence="2" key="1">
    <citation type="submission" date="2016-11" db="EMBL/GenBank/DDBJ databases">
        <authorList>
            <person name="Varghese N."/>
            <person name="Submissions S."/>
        </authorList>
    </citation>
    <scope>NUCLEOTIDE SEQUENCE [LARGE SCALE GENOMIC DNA]</scope>
    <source>
        <strain evidence="2">DSM 14834</strain>
    </source>
</reference>
<proteinExistence type="predicted"/>